<evidence type="ECO:0000256" key="4">
    <source>
        <dbReference type="HAMAP-Rule" id="MF_01341"/>
    </source>
</evidence>
<dbReference type="EMBL" id="FQXS01000028">
    <property type="protein sequence ID" value="SHI07087.1"/>
    <property type="molecule type" value="Genomic_DNA"/>
</dbReference>
<dbReference type="GO" id="GO:0019843">
    <property type="term" value="F:rRNA binding"/>
    <property type="evidence" value="ECO:0007669"/>
    <property type="project" value="UniProtKB-UniRule"/>
</dbReference>
<dbReference type="InterPro" id="IPR036227">
    <property type="entry name" value="Ribosomal_uL15/eL18_sf"/>
</dbReference>
<evidence type="ECO:0000259" key="7">
    <source>
        <dbReference type="Pfam" id="PF00828"/>
    </source>
</evidence>
<dbReference type="InterPro" id="IPR021131">
    <property type="entry name" value="Ribosomal_uL15/eL18"/>
</dbReference>
<keyword evidence="4" id="KW-0694">RNA-binding</keyword>
<proteinExistence type="inferred from homology"/>
<protein>
    <recommendedName>
        <fullName evidence="4">Large ribosomal subunit protein uL15</fullName>
    </recommendedName>
</protein>
<dbReference type="STRING" id="1121409.SAMN02745124_03631"/>
<evidence type="ECO:0000313" key="8">
    <source>
        <dbReference type="EMBL" id="SHI07087.1"/>
    </source>
</evidence>
<dbReference type="GO" id="GO:0022625">
    <property type="term" value="C:cytosolic large ribosomal subunit"/>
    <property type="evidence" value="ECO:0007669"/>
    <property type="project" value="TreeGrafter"/>
</dbReference>
<feature type="domain" description="Large ribosomal subunit protein uL15/eL18" evidence="7">
    <location>
        <begin position="78"/>
        <end position="144"/>
    </location>
</feature>
<dbReference type="SUPFAM" id="SSF52080">
    <property type="entry name" value="Ribosomal proteins L15p and L18e"/>
    <property type="match status" value="1"/>
</dbReference>
<keyword evidence="9" id="KW-1185">Reference proteome</keyword>
<name>A0A1M5Y4X1_9BACT</name>
<dbReference type="NCBIfam" id="TIGR01071">
    <property type="entry name" value="rplO_bact"/>
    <property type="match status" value="1"/>
</dbReference>
<reference evidence="8 9" key="1">
    <citation type="submission" date="2016-11" db="EMBL/GenBank/DDBJ databases">
        <authorList>
            <person name="Jaros S."/>
            <person name="Januszkiewicz K."/>
            <person name="Wedrychowicz H."/>
        </authorList>
    </citation>
    <scope>NUCLEOTIDE SEQUENCE [LARGE SCALE GENOMIC DNA]</scope>
    <source>
        <strain evidence="8 9">DSM 9705</strain>
    </source>
</reference>
<dbReference type="HAMAP" id="MF_01341">
    <property type="entry name" value="Ribosomal_uL15"/>
    <property type="match status" value="1"/>
</dbReference>
<keyword evidence="2 4" id="KW-0689">Ribosomal protein</keyword>
<comment type="function">
    <text evidence="4">Binds to the 23S rRNA.</text>
</comment>
<comment type="subunit">
    <text evidence="4">Part of the 50S ribosomal subunit.</text>
</comment>
<evidence type="ECO:0000256" key="5">
    <source>
        <dbReference type="RuleBase" id="RU003888"/>
    </source>
</evidence>
<dbReference type="PANTHER" id="PTHR12934:SF11">
    <property type="entry name" value="LARGE RIBOSOMAL SUBUNIT PROTEIN UL15M"/>
    <property type="match status" value="1"/>
</dbReference>
<accession>A0A1M5Y4X1</accession>
<evidence type="ECO:0000256" key="3">
    <source>
        <dbReference type="ARBA" id="ARBA00023274"/>
    </source>
</evidence>
<dbReference type="Proteomes" id="UP000184139">
    <property type="component" value="Unassembled WGS sequence"/>
</dbReference>
<feature type="region of interest" description="Disordered" evidence="6">
    <location>
        <begin position="1"/>
        <end position="62"/>
    </location>
</feature>
<dbReference type="GO" id="GO:0003735">
    <property type="term" value="F:structural constituent of ribosome"/>
    <property type="evidence" value="ECO:0007669"/>
    <property type="project" value="InterPro"/>
</dbReference>
<dbReference type="PROSITE" id="PS00475">
    <property type="entry name" value="RIBOSOMAL_L15"/>
    <property type="match status" value="1"/>
</dbReference>
<dbReference type="PANTHER" id="PTHR12934">
    <property type="entry name" value="50S RIBOSOMAL PROTEIN L15"/>
    <property type="match status" value="1"/>
</dbReference>
<keyword evidence="4" id="KW-0699">rRNA-binding</keyword>
<organism evidence="8 9">
    <name type="scientific">Desulfofustis glycolicus DSM 9705</name>
    <dbReference type="NCBI Taxonomy" id="1121409"/>
    <lineage>
        <taxon>Bacteria</taxon>
        <taxon>Pseudomonadati</taxon>
        <taxon>Thermodesulfobacteriota</taxon>
        <taxon>Desulfobulbia</taxon>
        <taxon>Desulfobulbales</taxon>
        <taxon>Desulfocapsaceae</taxon>
        <taxon>Desulfofustis</taxon>
    </lineage>
</organism>
<dbReference type="InterPro" id="IPR030878">
    <property type="entry name" value="Ribosomal_uL15"/>
</dbReference>
<dbReference type="InterPro" id="IPR001196">
    <property type="entry name" value="Ribosomal_uL15_CS"/>
</dbReference>
<comment type="similarity">
    <text evidence="1 4 5">Belongs to the universal ribosomal protein uL15 family.</text>
</comment>
<gene>
    <name evidence="4" type="primary">rplO</name>
    <name evidence="8" type="ORF">SAMN02745124_03631</name>
</gene>
<keyword evidence="3 4" id="KW-0687">Ribonucleoprotein</keyword>
<evidence type="ECO:0000256" key="6">
    <source>
        <dbReference type="SAM" id="MobiDB-lite"/>
    </source>
</evidence>
<sequence length="153" mass="15980">MLTLANLAPQEGSRKPKKRVGRGPGSGHGKTSGRGHKGAKARSGYQSKPGFEGGQMPLQRRLPKRGFNNIFRKQYEIIGLGQLDAFEAGQEISTETLVAAGLAKAGNGVKILANGEISKALTVKVEKVSGTARELIEKAGGTVVETAVSGQQG</sequence>
<feature type="compositionally biased region" description="Basic residues" evidence="6">
    <location>
        <begin position="31"/>
        <end position="40"/>
    </location>
</feature>
<dbReference type="InterPro" id="IPR005749">
    <property type="entry name" value="Ribosomal_uL15_bac-type"/>
</dbReference>
<dbReference type="Pfam" id="PF00828">
    <property type="entry name" value="Ribosomal_L27A"/>
    <property type="match status" value="1"/>
</dbReference>
<dbReference type="GO" id="GO:0006412">
    <property type="term" value="P:translation"/>
    <property type="evidence" value="ECO:0007669"/>
    <property type="project" value="UniProtKB-UniRule"/>
</dbReference>
<evidence type="ECO:0000256" key="2">
    <source>
        <dbReference type="ARBA" id="ARBA00022980"/>
    </source>
</evidence>
<evidence type="ECO:0000313" key="9">
    <source>
        <dbReference type="Proteomes" id="UP000184139"/>
    </source>
</evidence>
<dbReference type="Gene3D" id="3.100.10.10">
    <property type="match status" value="1"/>
</dbReference>
<dbReference type="AlphaFoldDB" id="A0A1M5Y4X1"/>
<evidence type="ECO:0000256" key="1">
    <source>
        <dbReference type="ARBA" id="ARBA00007320"/>
    </source>
</evidence>